<dbReference type="InterPro" id="IPR005288">
    <property type="entry name" value="NadB"/>
</dbReference>
<keyword evidence="7 13" id="KW-0662">Pyridine nucleotide biosynthesis</keyword>
<dbReference type="EMBL" id="BAABLM010000006">
    <property type="protein sequence ID" value="GAA4681904.1"/>
    <property type="molecule type" value="Genomic_DNA"/>
</dbReference>
<dbReference type="Gene3D" id="3.50.50.60">
    <property type="entry name" value="FAD/NAD(P)-binding domain"/>
    <property type="match status" value="1"/>
</dbReference>
<dbReference type="InterPro" id="IPR027477">
    <property type="entry name" value="Succ_DH/fumarate_Rdtase_cat_sf"/>
</dbReference>
<comment type="function">
    <text evidence="10">Catalyzes the oxidation of L-aspartate to iminoaspartate, the first step in the de novo biosynthesis of NAD(+).</text>
</comment>
<evidence type="ECO:0000256" key="8">
    <source>
        <dbReference type="ARBA" id="ARBA00022827"/>
    </source>
</evidence>
<comment type="cofactor">
    <cofactor evidence="1 13">
        <name>FAD</name>
        <dbReference type="ChEBI" id="CHEBI:57692"/>
    </cofactor>
</comment>
<evidence type="ECO:0000256" key="10">
    <source>
        <dbReference type="ARBA" id="ARBA00029426"/>
    </source>
</evidence>
<evidence type="ECO:0000256" key="11">
    <source>
        <dbReference type="ARBA" id="ARBA00048305"/>
    </source>
</evidence>
<dbReference type="InterPro" id="IPR037099">
    <property type="entry name" value="Fum_R/Succ_DH_flav-like_C_sf"/>
</dbReference>
<evidence type="ECO:0000256" key="7">
    <source>
        <dbReference type="ARBA" id="ARBA00022642"/>
    </source>
</evidence>
<comment type="pathway">
    <text evidence="2 13">Cofactor biosynthesis; NAD(+) biosynthesis; iminoaspartate from L-aspartate (oxidase route): step 1/1.</text>
</comment>
<dbReference type="Gene3D" id="3.90.700.10">
    <property type="entry name" value="Succinate dehydrogenase/fumarate reductase flavoprotein, catalytic domain"/>
    <property type="match status" value="1"/>
</dbReference>
<keyword evidence="8 13" id="KW-0274">FAD</keyword>
<dbReference type="NCBIfam" id="TIGR00551">
    <property type="entry name" value="nadB"/>
    <property type="match status" value="1"/>
</dbReference>
<comment type="subcellular location">
    <subcellularLocation>
        <location evidence="13">Cytoplasm</location>
    </subcellularLocation>
</comment>
<dbReference type="SUPFAM" id="SSF51905">
    <property type="entry name" value="FAD/NAD(P)-binding domain"/>
    <property type="match status" value="1"/>
</dbReference>
<dbReference type="Gene3D" id="1.20.58.100">
    <property type="entry name" value="Fumarate reductase/succinate dehydrogenase flavoprotein-like, C-terminal domain"/>
    <property type="match status" value="1"/>
</dbReference>
<evidence type="ECO:0000259" key="15">
    <source>
        <dbReference type="Pfam" id="PF02910"/>
    </source>
</evidence>
<dbReference type="InterPro" id="IPR015939">
    <property type="entry name" value="Fum_Rdtase/Succ_DH_flav-like_C"/>
</dbReference>
<gene>
    <name evidence="16" type="primary">nadB</name>
    <name evidence="16" type="ORF">GCM10025780_29110</name>
</gene>
<keyword evidence="17" id="KW-1185">Reference proteome</keyword>
<dbReference type="EC" id="1.4.3.16" evidence="4 12"/>
<dbReference type="Pfam" id="PF02910">
    <property type="entry name" value="Succ_DH_flav_C"/>
    <property type="match status" value="1"/>
</dbReference>
<protein>
    <recommendedName>
        <fullName evidence="5 12">L-aspartate oxidase</fullName>
        <ecNumber evidence="4 12">1.4.3.16</ecNumber>
    </recommendedName>
</protein>
<evidence type="ECO:0000256" key="4">
    <source>
        <dbReference type="ARBA" id="ARBA00012173"/>
    </source>
</evidence>
<organism evidence="16 17">
    <name type="scientific">Frondihabitans cladoniiphilus</name>
    <dbReference type="NCBI Taxonomy" id="715785"/>
    <lineage>
        <taxon>Bacteria</taxon>
        <taxon>Bacillati</taxon>
        <taxon>Actinomycetota</taxon>
        <taxon>Actinomycetes</taxon>
        <taxon>Micrococcales</taxon>
        <taxon>Microbacteriaceae</taxon>
        <taxon>Frondihabitans</taxon>
    </lineage>
</organism>
<feature type="domain" description="FAD-dependent oxidoreductase 2 FAD-binding" evidence="14">
    <location>
        <begin position="4"/>
        <end position="378"/>
    </location>
</feature>
<evidence type="ECO:0000256" key="3">
    <source>
        <dbReference type="ARBA" id="ARBA00008562"/>
    </source>
</evidence>
<feature type="domain" description="Fumarate reductase/succinate dehydrogenase flavoprotein-like C-terminal" evidence="15">
    <location>
        <begin position="520"/>
        <end position="569"/>
    </location>
</feature>
<name>A0ABP8W6W5_9MICO</name>
<dbReference type="Proteomes" id="UP001501295">
    <property type="component" value="Unassembled WGS sequence"/>
</dbReference>
<comment type="similarity">
    <text evidence="3 13">Belongs to the FAD-dependent oxidoreductase 2 family. NadB subfamily.</text>
</comment>
<evidence type="ECO:0000256" key="13">
    <source>
        <dbReference type="RuleBase" id="RU362049"/>
    </source>
</evidence>
<dbReference type="Pfam" id="PF00890">
    <property type="entry name" value="FAD_binding_2"/>
    <property type="match status" value="1"/>
</dbReference>
<reference evidence="17" key="1">
    <citation type="journal article" date="2019" name="Int. J. Syst. Evol. Microbiol.">
        <title>The Global Catalogue of Microorganisms (GCM) 10K type strain sequencing project: providing services to taxonomists for standard genome sequencing and annotation.</title>
        <authorList>
            <consortium name="The Broad Institute Genomics Platform"/>
            <consortium name="The Broad Institute Genome Sequencing Center for Infectious Disease"/>
            <person name="Wu L."/>
            <person name="Ma J."/>
        </authorList>
    </citation>
    <scope>NUCLEOTIDE SEQUENCE [LARGE SCALE GENOMIC DNA]</scope>
    <source>
        <strain evidence="17">JCM 18956</strain>
    </source>
</reference>
<evidence type="ECO:0000256" key="6">
    <source>
        <dbReference type="ARBA" id="ARBA00022630"/>
    </source>
</evidence>
<evidence type="ECO:0000313" key="17">
    <source>
        <dbReference type="Proteomes" id="UP001501295"/>
    </source>
</evidence>
<keyword evidence="9 13" id="KW-0560">Oxidoreductase</keyword>
<dbReference type="InterPro" id="IPR036188">
    <property type="entry name" value="FAD/NAD-bd_sf"/>
</dbReference>
<evidence type="ECO:0000259" key="14">
    <source>
        <dbReference type="Pfam" id="PF00890"/>
    </source>
</evidence>
<evidence type="ECO:0000256" key="1">
    <source>
        <dbReference type="ARBA" id="ARBA00001974"/>
    </source>
</evidence>
<evidence type="ECO:0000256" key="5">
    <source>
        <dbReference type="ARBA" id="ARBA00021901"/>
    </source>
</evidence>
<accession>A0ABP8W6W5</accession>
<sequence>MTQIVVVGSGLGGLTAALRATALGHAVTLVTKGAVDESNSRYAQGGIAAAVFDDDSPSLHVADTLVAGAGLSVAEAVEVLCSDGAARIDDLVGWGVQFDLDSHGRWSRGLEAAHSRSRVLHAGGDATGAAIVRALIARLETSDVTVVEHAFLTDLLLAPGATEAEANRVVGLELLVGGVRTRIPADAVVLATGGAGQLYEYTTNPLVATGDGLAAAWRAGARVDDLEFYQFHPTALAVPGSFLVSEAVRGEGAVLVDSAGKRFMPAVDRRAELAPRDIVARGIADLMSRQAGLPAFLDATGIGAATLVSRFPTITAATRAAGLDWTREPIPVTPAAHYFMGGVATDLDGRTTLPGLYAVGEVASTGVHGANRLASNSLLEALVFGWRVVDAVAWDARSGALDGAADVSDAVVPLASTTVSAAAGAGAAAVADATPAVSSTGASGVPLGRPELQRLMWAAAGVERSGDRLAEAAARLADATVAGTGSCGADSTGDSTGDTAAAVASSAADTAAADTAAAAEVQDLETANLIDVARLVVAGALAREESRGAHYRTDFPTPHDEPARTISWAREVPQNAHR</sequence>
<dbReference type="PANTHER" id="PTHR42716:SF2">
    <property type="entry name" value="L-ASPARTATE OXIDASE, CHLOROPLASTIC"/>
    <property type="match status" value="1"/>
</dbReference>
<keyword evidence="6 13" id="KW-0285">Flavoprotein</keyword>
<dbReference type="SUPFAM" id="SSF56425">
    <property type="entry name" value="Succinate dehydrogenase/fumarate reductase flavoprotein, catalytic domain"/>
    <property type="match status" value="1"/>
</dbReference>
<dbReference type="SUPFAM" id="SSF46977">
    <property type="entry name" value="Succinate dehydrogenase/fumarate reductase flavoprotein C-terminal domain"/>
    <property type="match status" value="1"/>
</dbReference>
<evidence type="ECO:0000313" key="16">
    <source>
        <dbReference type="EMBL" id="GAA4681904.1"/>
    </source>
</evidence>
<dbReference type="RefSeq" id="WP_345376651.1">
    <property type="nucleotide sequence ID" value="NZ_BAABLM010000006.1"/>
</dbReference>
<evidence type="ECO:0000256" key="12">
    <source>
        <dbReference type="NCBIfam" id="TIGR00551"/>
    </source>
</evidence>
<evidence type="ECO:0000256" key="9">
    <source>
        <dbReference type="ARBA" id="ARBA00023002"/>
    </source>
</evidence>
<proteinExistence type="inferred from homology"/>
<evidence type="ECO:0000256" key="2">
    <source>
        <dbReference type="ARBA" id="ARBA00004950"/>
    </source>
</evidence>
<comment type="catalytic activity">
    <reaction evidence="11">
        <text>L-aspartate + O2 = iminosuccinate + H2O2</text>
        <dbReference type="Rhea" id="RHEA:25876"/>
        <dbReference type="ChEBI" id="CHEBI:15379"/>
        <dbReference type="ChEBI" id="CHEBI:16240"/>
        <dbReference type="ChEBI" id="CHEBI:29991"/>
        <dbReference type="ChEBI" id="CHEBI:77875"/>
        <dbReference type="EC" id="1.4.3.16"/>
    </reaction>
    <physiologicalReaction direction="left-to-right" evidence="11">
        <dbReference type="Rhea" id="RHEA:25877"/>
    </physiologicalReaction>
</comment>
<dbReference type="PANTHER" id="PTHR42716">
    <property type="entry name" value="L-ASPARTATE OXIDASE"/>
    <property type="match status" value="1"/>
</dbReference>
<dbReference type="InterPro" id="IPR003953">
    <property type="entry name" value="FAD-dep_OxRdtase_2_FAD-bd"/>
</dbReference>
<comment type="caution">
    <text evidence="16">The sequence shown here is derived from an EMBL/GenBank/DDBJ whole genome shotgun (WGS) entry which is preliminary data.</text>
</comment>
<dbReference type="PRINTS" id="PR00411">
    <property type="entry name" value="PNDRDTASEI"/>
</dbReference>
<dbReference type="PRINTS" id="PR00368">
    <property type="entry name" value="FADPNR"/>
</dbReference>